<dbReference type="Pfam" id="PF04783">
    <property type="entry name" value="DUF630"/>
    <property type="match status" value="1"/>
</dbReference>
<name>A0A2I0ASI4_9ASPA</name>
<evidence type="ECO:0000256" key="1">
    <source>
        <dbReference type="SAM" id="MobiDB-lite"/>
    </source>
</evidence>
<organism evidence="4 5">
    <name type="scientific">Apostasia shenzhenica</name>
    <dbReference type="NCBI Taxonomy" id="1088818"/>
    <lineage>
        <taxon>Eukaryota</taxon>
        <taxon>Viridiplantae</taxon>
        <taxon>Streptophyta</taxon>
        <taxon>Embryophyta</taxon>
        <taxon>Tracheophyta</taxon>
        <taxon>Spermatophyta</taxon>
        <taxon>Magnoliopsida</taxon>
        <taxon>Liliopsida</taxon>
        <taxon>Asparagales</taxon>
        <taxon>Orchidaceae</taxon>
        <taxon>Apostasioideae</taxon>
        <taxon>Apostasia</taxon>
    </lineage>
</organism>
<dbReference type="InterPro" id="IPR006868">
    <property type="entry name" value="DUF630"/>
</dbReference>
<dbReference type="PANTHER" id="PTHR21450">
    <property type="entry name" value="PROTEIN ALTERED PHOSPHATE STARVATION RESPONSE 1"/>
    <property type="match status" value="1"/>
</dbReference>
<sequence>MGATSSKIEDDKALLLCRERKRFVKQALEGRCLLASAHIAYIEALRNTGIAFMKFIEPETQGSTSATPEPLTVTVNSNSQLSNSSPSLSQHAEASEPFTPIPPSRSSGWFHVNHMKAASVPSVKIEERPPVLLTASVQTSTPLRSPESNSELNSFQVNHMNNGSTMERSSVPAEPYFEENSSSEIPPPPGTPPWDFFGLHHPFDNQFSLHDGKMLSDGFDSIDDIKRLREEKCIPELEDEGEQASNHEKIDSSVDSQDDFDQPSDESLVQIYRNRNGELDASLHKTISGSIASETEQEKGELGGLNNGVHQTEEASELKLLKTTSEVALSLNATKIELQSENSVKDFLSCIKEIQILFFKASSFGGEVTRMLEANKRHIRPLFPEETANKVTASIFPASCFTCCTEETYSSPAPARNDMKYLPWHGSMSSRSSPSRIPLGAVSNDEPEQLSSNLFDSMCMNSGSHASTLDRLYAWERKLYDEVKASGVIRREYDMKCRLLRQQDSRAESQFKIDKTRAAVKDLHSRIRVAIHRINSISKTIEELRDKELQPQLEELIGGLTRMWAMMLDCHKNQCKIISDACTMESCKESLLSEYHQQATMLLRFELSSLCSSFTKWIAAHKSYLQAINNWLLKCVLMVPKQKSMRKKHSQFSPRSDIAPPIFITCRDWLTLLNDLPIKEVKNAISELIEVVSLFLPRTENNHGNLTSIFSLSRRSKDNVHYEEIPNNETSVNSSVNYDSLQSVLVVFFHHLSSFAESSVAKYEALRKTIDEARVRYDTADIRR</sequence>
<evidence type="ECO:0000313" key="5">
    <source>
        <dbReference type="Proteomes" id="UP000236161"/>
    </source>
</evidence>
<feature type="domain" description="DUF632" evidence="2">
    <location>
        <begin position="348"/>
        <end position="692"/>
    </location>
</feature>
<dbReference type="OrthoDB" id="694308at2759"/>
<feature type="domain" description="DUF630" evidence="3">
    <location>
        <begin position="1"/>
        <end position="59"/>
    </location>
</feature>
<dbReference type="EMBL" id="KZ451951">
    <property type="protein sequence ID" value="PKA58511.1"/>
    <property type="molecule type" value="Genomic_DNA"/>
</dbReference>
<evidence type="ECO:0008006" key="6">
    <source>
        <dbReference type="Google" id="ProtNLM"/>
    </source>
</evidence>
<gene>
    <name evidence="4" type="ORF">AXF42_Ash008798</name>
</gene>
<protein>
    <recommendedName>
        <fullName evidence="6">DUF632 domain-containing protein</fullName>
    </recommendedName>
</protein>
<dbReference type="Proteomes" id="UP000236161">
    <property type="component" value="Unassembled WGS sequence"/>
</dbReference>
<dbReference type="STRING" id="1088818.A0A2I0ASI4"/>
<keyword evidence="5" id="KW-1185">Reference proteome</keyword>
<dbReference type="InterPro" id="IPR006867">
    <property type="entry name" value="DUF632"/>
</dbReference>
<feature type="region of interest" description="Disordered" evidence="1">
    <location>
        <begin position="236"/>
        <end position="264"/>
    </location>
</feature>
<proteinExistence type="predicted"/>
<evidence type="ECO:0000259" key="3">
    <source>
        <dbReference type="Pfam" id="PF04783"/>
    </source>
</evidence>
<dbReference type="PANTHER" id="PTHR21450:SF6">
    <property type="entry name" value="EXPRESSED PROTEIN"/>
    <property type="match status" value="1"/>
</dbReference>
<feature type="region of interest" description="Disordered" evidence="1">
    <location>
        <begin position="61"/>
        <end position="100"/>
    </location>
</feature>
<dbReference type="AlphaFoldDB" id="A0A2I0ASI4"/>
<accession>A0A2I0ASI4</accession>
<dbReference type="Pfam" id="PF04782">
    <property type="entry name" value="DUF632"/>
    <property type="match status" value="1"/>
</dbReference>
<evidence type="ECO:0000259" key="2">
    <source>
        <dbReference type="Pfam" id="PF04782"/>
    </source>
</evidence>
<feature type="compositionally biased region" description="Low complexity" evidence="1">
    <location>
        <begin position="76"/>
        <end position="90"/>
    </location>
</feature>
<evidence type="ECO:0000313" key="4">
    <source>
        <dbReference type="EMBL" id="PKA58511.1"/>
    </source>
</evidence>
<reference evidence="4 5" key="1">
    <citation type="journal article" date="2017" name="Nature">
        <title>The Apostasia genome and the evolution of orchids.</title>
        <authorList>
            <person name="Zhang G.Q."/>
            <person name="Liu K.W."/>
            <person name="Li Z."/>
            <person name="Lohaus R."/>
            <person name="Hsiao Y.Y."/>
            <person name="Niu S.C."/>
            <person name="Wang J.Y."/>
            <person name="Lin Y.C."/>
            <person name="Xu Q."/>
            <person name="Chen L.J."/>
            <person name="Yoshida K."/>
            <person name="Fujiwara S."/>
            <person name="Wang Z.W."/>
            <person name="Zhang Y.Q."/>
            <person name="Mitsuda N."/>
            <person name="Wang M."/>
            <person name="Liu G.H."/>
            <person name="Pecoraro L."/>
            <person name="Huang H.X."/>
            <person name="Xiao X.J."/>
            <person name="Lin M."/>
            <person name="Wu X.Y."/>
            <person name="Wu W.L."/>
            <person name="Chen Y.Y."/>
            <person name="Chang S.B."/>
            <person name="Sakamoto S."/>
            <person name="Ohme-Takagi M."/>
            <person name="Yagi M."/>
            <person name="Zeng S.J."/>
            <person name="Shen C.Y."/>
            <person name="Yeh C.M."/>
            <person name="Luo Y.B."/>
            <person name="Tsai W.C."/>
            <person name="Van de Peer Y."/>
            <person name="Liu Z.J."/>
        </authorList>
    </citation>
    <scope>NUCLEOTIDE SEQUENCE [LARGE SCALE GENOMIC DNA]</scope>
    <source>
        <strain evidence="5">cv. Shenzhen</strain>
        <tissue evidence="4">Stem</tissue>
    </source>
</reference>